<reference evidence="1" key="1">
    <citation type="submission" date="2022-07" db="EMBL/GenBank/DDBJ databases">
        <title>Phylogenomic reconstructions and comparative analyses of Kickxellomycotina fungi.</title>
        <authorList>
            <person name="Reynolds N.K."/>
            <person name="Stajich J.E."/>
            <person name="Barry K."/>
            <person name="Grigoriev I.V."/>
            <person name="Crous P."/>
            <person name="Smith M.E."/>
        </authorList>
    </citation>
    <scope>NUCLEOTIDE SEQUENCE</scope>
    <source>
        <strain evidence="1">CBS 102833</strain>
    </source>
</reference>
<feature type="non-terminal residue" evidence="1">
    <location>
        <position position="1"/>
    </location>
</feature>
<sequence length="122" mass="13570">DLDSLREAHANHQREVARLGGELEQALRMRQAVEMSKDEYKAGLTKALAENETHRSLVAHLQAERSALRVQIKAQFHLSQRLEQRLETLDPSHSADVTLAHPLPLSRSSSAAHSSRSFSAAN</sequence>
<comment type="caution">
    <text evidence="1">The sequence shown here is derived from an EMBL/GenBank/DDBJ whole genome shotgun (WGS) entry which is preliminary data.</text>
</comment>
<protein>
    <submittedName>
        <fullName evidence="1">Uncharacterized protein</fullName>
    </submittedName>
</protein>
<evidence type="ECO:0000313" key="2">
    <source>
        <dbReference type="Proteomes" id="UP001140096"/>
    </source>
</evidence>
<accession>A0ACC1LGF5</accession>
<name>A0ACC1LGF5_9FUNG</name>
<dbReference type="EMBL" id="JANBUP010001191">
    <property type="protein sequence ID" value="KAJ2807535.1"/>
    <property type="molecule type" value="Genomic_DNA"/>
</dbReference>
<gene>
    <name evidence="1" type="ORF">H4S07_003572</name>
</gene>
<evidence type="ECO:0000313" key="1">
    <source>
        <dbReference type="EMBL" id="KAJ2807535.1"/>
    </source>
</evidence>
<organism evidence="1 2">
    <name type="scientific">Coemansia furcata</name>
    <dbReference type="NCBI Taxonomy" id="417177"/>
    <lineage>
        <taxon>Eukaryota</taxon>
        <taxon>Fungi</taxon>
        <taxon>Fungi incertae sedis</taxon>
        <taxon>Zoopagomycota</taxon>
        <taxon>Kickxellomycotina</taxon>
        <taxon>Kickxellomycetes</taxon>
        <taxon>Kickxellales</taxon>
        <taxon>Kickxellaceae</taxon>
        <taxon>Coemansia</taxon>
    </lineage>
</organism>
<keyword evidence="2" id="KW-1185">Reference proteome</keyword>
<dbReference type="Proteomes" id="UP001140096">
    <property type="component" value="Unassembled WGS sequence"/>
</dbReference>
<proteinExistence type="predicted"/>